<evidence type="ECO:0000313" key="1">
    <source>
        <dbReference type="EMBL" id="RFC54654.1"/>
    </source>
</evidence>
<dbReference type="RefSeq" id="WP_116880488.1">
    <property type="nucleotide sequence ID" value="NZ_QURB01000003.1"/>
</dbReference>
<dbReference type="EMBL" id="QURB01000003">
    <property type="protein sequence ID" value="RFC54654.1"/>
    <property type="molecule type" value="Genomic_DNA"/>
</dbReference>
<reference evidence="1 2" key="1">
    <citation type="submission" date="2018-08" db="EMBL/GenBank/DDBJ databases">
        <title>The draft genome squence of Brumimicrobium sp. N62.</title>
        <authorList>
            <person name="Du Z.-J."/>
            <person name="Luo H.-R."/>
        </authorList>
    </citation>
    <scope>NUCLEOTIDE SEQUENCE [LARGE SCALE GENOMIC DNA]</scope>
    <source>
        <strain evidence="1 2">N62</strain>
    </source>
</reference>
<proteinExistence type="predicted"/>
<keyword evidence="2" id="KW-1185">Reference proteome</keyword>
<dbReference type="OrthoDB" id="1117715at2"/>
<dbReference type="Proteomes" id="UP000257127">
    <property type="component" value="Unassembled WGS sequence"/>
</dbReference>
<gene>
    <name evidence="1" type="ORF">DXU93_06605</name>
</gene>
<accession>A0A3E1EYN1</accession>
<dbReference type="AlphaFoldDB" id="A0A3E1EYN1"/>
<protein>
    <submittedName>
        <fullName evidence="1">Uncharacterized protein</fullName>
    </submittedName>
</protein>
<dbReference type="InterPro" id="IPR046239">
    <property type="entry name" value="DUF6272"/>
</dbReference>
<comment type="caution">
    <text evidence="1">The sequence shown here is derived from an EMBL/GenBank/DDBJ whole genome shotgun (WGS) entry which is preliminary data.</text>
</comment>
<evidence type="ECO:0000313" key="2">
    <source>
        <dbReference type="Proteomes" id="UP000257127"/>
    </source>
</evidence>
<sequence>MPLKSVYKLYQDMETEQSIISYKGVVSADLLTSVLNIMEDKLAIIEESVSIRKKVYNVLVECLQNLYHHNEGKGTFTKNAKQSISSDKASILIISKPADFYEIKTGNFIENQKVEKLKSKINHINNLDKEGLRDLYVSILNDGEYSNKGTAGLGLIDIARKSNKKIEYEFKPINDQYSFYCLNVKIN</sequence>
<organism evidence="1 2">
    <name type="scientific">Brumimicrobium aurantiacum</name>
    <dbReference type="NCBI Taxonomy" id="1737063"/>
    <lineage>
        <taxon>Bacteria</taxon>
        <taxon>Pseudomonadati</taxon>
        <taxon>Bacteroidota</taxon>
        <taxon>Flavobacteriia</taxon>
        <taxon>Flavobacteriales</taxon>
        <taxon>Crocinitomicaceae</taxon>
        <taxon>Brumimicrobium</taxon>
    </lineage>
</organism>
<dbReference type="Pfam" id="PF19788">
    <property type="entry name" value="DUF6272"/>
    <property type="match status" value="1"/>
</dbReference>
<name>A0A3E1EYN1_9FLAO</name>
<dbReference type="NCBIfam" id="NF038262">
    <property type="entry name" value="SiaB_fam_kinase"/>
    <property type="match status" value="1"/>
</dbReference>